<evidence type="ECO:0000259" key="9">
    <source>
        <dbReference type="Pfam" id="PF00133"/>
    </source>
</evidence>
<dbReference type="Gene3D" id="1.10.730.20">
    <property type="match status" value="1"/>
</dbReference>
<dbReference type="Gene3D" id="3.40.50.620">
    <property type="entry name" value="HUPs"/>
    <property type="match status" value="1"/>
</dbReference>
<keyword evidence="6" id="KW-0648">Protein biosynthesis</keyword>
<dbReference type="InterPro" id="IPR033708">
    <property type="entry name" value="Anticodon_Ile_BEm"/>
</dbReference>
<reference evidence="11 12" key="1">
    <citation type="journal article" date="2018" name="MBio">
        <title>Comparative Genomics Reveals the Core Gene Toolbox for the Fungus-Insect Symbiosis.</title>
        <authorList>
            <person name="Wang Y."/>
            <person name="Stata M."/>
            <person name="Wang W."/>
            <person name="Stajich J.E."/>
            <person name="White M.M."/>
            <person name="Moncalvo J.M."/>
        </authorList>
    </citation>
    <scope>NUCLEOTIDE SEQUENCE [LARGE SCALE GENOMIC DNA]</scope>
    <source>
        <strain evidence="11 12">SWE-8-4</strain>
    </source>
</reference>
<evidence type="ECO:0000259" key="10">
    <source>
        <dbReference type="Pfam" id="PF08264"/>
    </source>
</evidence>
<dbReference type="InterPro" id="IPR009080">
    <property type="entry name" value="tRNAsynth_Ia_anticodon-bd"/>
</dbReference>
<comment type="subcellular location">
    <subcellularLocation>
        <location evidence="1">Cytoplasm</location>
    </subcellularLocation>
</comment>
<dbReference type="GO" id="GO:0032543">
    <property type="term" value="P:mitochondrial translation"/>
    <property type="evidence" value="ECO:0007669"/>
    <property type="project" value="TreeGrafter"/>
</dbReference>
<dbReference type="CDD" id="cd07960">
    <property type="entry name" value="Anticodon_Ia_Ile_BEm"/>
    <property type="match status" value="1"/>
</dbReference>
<dbReference type="PANTHER" id="PTHR42765">
    <property type="entry name" value="SOLEUCYL-TRNA SYNTHETASE"/>
    <property type="match status" value="1"/>
</dbReference>
<evidence type="ECO:0000313" key="12">
    <source>
        <dbReference type="Proteomes" id="UP000245383"/>
    </source>
</evidence>
<comment type="caution">
    <text evidence="11">The sequence shown here is derived from an EMBL/GenBank/DDBJ whole genome shotgun (WGS) entry which is preliminary data.</text>
</comment>
<dbReference type="GO" id="GO:0002161">
    <property type="term" value="F:aminoacyl-tRNA deacylase activity"/>
    <property type="evidence" value="ECO:0007669"/>
    <property type="project" value="InterPro"/>
</dbReference>
<evidence type="ECO:0000256" key="7">
    <source>
        <dbReference type="ARBA" id="ARBA00023146"/>
    </source>
</evidence>
<protein>
    <recommendedName>
        <fullName evidence="2">isoleucine--tRNA ligase</fullName>
        <ecNumber evidence="2">6.1.1.5</ecNumber>
    </recommendedName>
    <alternativeName>
        <fullName evidence="8">Isoleucyl-tRNA synthetase</fullName>
    </alternativeName>
</protein>
<dbReference type="Pfam" id="PF00133">
    <property type="entry name" value="tRNA-synt_1"/>
    <property type="match status" value="1"/>
</dbReference>
<evidence type="ECO:0000313" key="11">
    <source>
        <dbReference type="EMBL" id="PVU93970.1"/>
    </source>
</evidence>
<dbReference type="STRING" id="133385.A0A2T9YNQ0"/>
<dbReference type="SUPFAM" id="SSF50677">
    <property type="entry name" value="ValRS/IleRS/LeuRS editing domain"/>
    <property type="match status" value="1"/>
</dbReference>
<dbReference type="NCBIfam" id="TIGR00392">
    <property type="entry name" value="ileS"/>
    <property type="match status" value="1"/>
</dbReference>
<dbReference type="Pfam" id="PF08264">
    <property type="entry name" value="Anticodon_1"/>
    <property type="match status" value="1"/>
</dbReference>
<dbReference type="InterPro" id="IPR002300">
    <property type="entry name" value="aa-tRNA-synth_Ia"/>
</dbReference>
<evidence type="ECO:0000256" key="1">
    <source>
        <dbReference type="ARBA" id="ARBA00004496"/>
    </source>
</evidence>
<name>A0A2T9YNQ0_9FUNG</name>
<keyword evidence="7" id="KW-0030">Aminoacyl-tRNA synthetase</keyword>
<sequence>MNLIFGRKGHLQHIHSLPKLLKESRNFPSKHVHYSILNLSKICFPRDKIISATALKSIEQCIYTRSYSKTVSHEGTSTLYITSINLYNFVLYIDKNSYSHTLQLPITSFSLRANASQREKQFRKKISEDTYQWQLANNKGEYYILHDGPPYANGELHLDSGYEIRELEVFKELLKIGYITRKNSPVHWSPSSKTALAESELEYKDDYISKSVYVKFEADKKLNLKINIDQDEKLYYLIWTTTSWTLPANKAIAVNPTLEYTLISKNSHGLKEHYIVASELANQILEILGDDYSIMTSMKILGNDLVGQEYKHYFSTESHPVLAADYVVSDSGTGLVHTAPGHGKDDFELCSAQKILPYSPVDDLGRFTQEAGSELVGKFVLSDGAEKVVQILKERDLIVFEKDYLHSYPIDWRTKKPIITRSTPQWFIDISELQNITLENIKSVKMYPESSKRRLEAFVKSRTRWCISRQRPWGTPIPVLYETETDEPLCTQSSVEHIIKKFKESNGSNAWWELSSEDLLADEYKNNGKKYYKKYDTMDVWFDSGTSWTLFREKLNTDKFVADLYLEGSDQHRGWFQSSILTSSAIQKVAPYKNLFTHGFLLDENGYKMSKSIGNTILPSTIIKGSNDKNQAQQAYGVDVLRLWVGLHDSSADIQIGPNVIANVSQTMRKLRGSFRFLLGNLNGFNAESLVSYDSLQYIDKYVLYELYSVMKRIEISFENHVFYQGMQSLVQFVNSTLSSLYFDSIKDRLYADQITSLSRLSAQTTCHYILVNMLTALSPITPHFTQEVFEFYKENRKIYNNLFSVFQLDYGCVAEEWNNSEISKEWDFIKKVKTTANHSIETLRQKKIIGGSVEASVKIYVDFNGEFYNILKSNENQLENALIVSGVSICDIESFTSDNLENEQVSYSSLADVVNTEDFKGKCIIVASKSKKHKCPRCWKHVCVSENSLCVRCSDAVSSLDS</sequence>
<evidence type="ECO:0000256" key="8">
    <source>
        <dbReference type="ARBA" id="ARBA00032665"/>
    </source>
</evidence>
<dbReference type="GO" id="GO:0000049">
    <property type="term" value="F:tRNA binding"/>
    <property type="evidence" value="ECO:0007669"/>
    <property type="project" value="InterPro"/>
</dbReference>
<dbReference type="EC" id="6.1.1.5" evidence="2"/>
<organism evidence="11 12">
    <name type="scientific">Smittium simulii</name>
    <dbReference type="NCBI Taxonomy" id="133385"/>
    <lineage>
        <taxon>Eukaryota</taxon>
        <taxon>Fungi</taxon>
        <taxon>Fungi incertae sedis</taxon>
        <taxon>Zoopagomycota</taxon>
        <taxon>Kickxellomycotina</taxon>
        <taxon>Harpellomycetes</taxon>
        <taxon>Harpellales</taxon>
        <taxon>Legeriomycetaceae</taxon>
        <taxon>Smittium</taxon>
    </lineage>
</organism>
<dbReference type="EMBL" id="MBFR01000106">
    <property type="protein sequence ID" value="PVU93970.1"/>
    <property type="molecule type" value="Genomic_DNA"/>
</dbReference>
<gene>
    <name evidence="11" type="ORF">BB561_002901</name>
</gene>
<keyword evidence="5" id="KW-0067">ATP-binding</keyword>
<dbReference type="InterPro" id="IPR009008">
    <property type="entry name" value="Val/Leu/Ile-tRNA-synth_edit"/>
</dbReference>
<dbReference type="InterPro" id="IPR050081">
    <property type="entry name" value="Ile-tRNA_ligase"/>
</dbReference>
<dbReference type="GO" id="GO:0004822">
    <property type="term" value="F:isoleucine-tRNA ligase activity"/>
    <property type="evidence" value="ECO:0007669"/>
    <property type="project" value="UniProtKB-EC"/>
</dbReference>
<accession>A0A2T9YNQ0</accession>
<dbReference type="SUPFAM" id="SSF47323">
    <property type="entry name" value="Anticodon-binding domain of a subclass of class I aminoacyl-tRNA synthetases"/>
    <property type="match status" value="1"/>
</dbReference>
<keyword evidence="3" id="KW-0436">Ligase</keyword>
<dbReference type="GO" id="GO:0005524">
    <property type="term" value="F:ATP binding"/>
    <property type="evidence" value="ECO:0007669"/>
    <property type="project" value="UniProtKB-KW"/>
</dbReference>
<evidence type="ECO:0000256" key="3">
    <source>
        <dbReference type="ARBA" id="ARBA00022598"/>
    </source>
</evidence>
<dbReference type="AlphaFoldDB" id="A0A2T9YNQ0"/>
<keyword evidence="12" id="KW-1185">Reference proteome</keyword>
<dbReference type="GO" id="GO:0005739">
    <property type="term" value="C:mitochondrion"/>
    <property type="evidence" value="ECO:0007669"/>
    <property type="project" value="TreeGrafter"/>
</dbReference>
<dbReference type="GO" id="GO:0006428">
    <property type="term" value="P:isoleucyl-tRNA aminoacylation"/>
    <property type="evidence" value="ECO:0007669"/>
    <property type="project" value="InterPro"/>
</dbReference>
<evidence type="ECO:0000256" key="6">
    <source>
        <dbReference type="ARBA" id="ARBA00022917"/>
    </source>
</evidence>
<dbReference type="Proteomes" id="UP000245383">
    <property type="component" value="Unassembled WGS sequence"/>
</dbReference>
<evidence type="ECO:0000256" key="5">
    <source>
        <dbReference type="ARBA" id="ARBA00022840"/>
    </source>
</evidence>
<evidence type="ECO:0000256" key="4">
    <source>
        <dbReference type="ARBA" id="ARBA00022741"/>
    </source>
</evidence>
<dbReference type="InterPro" id="IPR013155">
    <property type="entry name" value="M/V/L/I-tRNA-synth_anticd-bd"/>
</dbReference>
<dbReference type="InterPro" id="IPR002301">
    <property type="entry name" value="Ile-tRNA-ligase"/>
</dbReference>
<dbReference type="OrthoDB" id="10264412at2759"/>
<keyword evidence="4" id="KW-0547">Nucleotide-binding</keyword>
<dbReference type="SUPFAM" id="SSF52374">
    <property type="entry name" value="Nucleotidylyl transferase"/>
    <property type="match status" value="1"/>
</dbReference>
<dbReference type="Gene3D" id="3.90.740.10">
    <property type="entry name" value="Valyl/Leucyl/Isoleucyl-tRNA synthetase, editing domain"/>
    <property type="match status" value="1"/>
</dbReference>
<dbReference type="InterPro" id="IPR014729">
    <property type="entry name" value="Rossmann-like_a/b/a_fold"/>
</dbReference>
<proteinExistence type="predicted"/>
<evidence type="ECO:0000256" key="2">
    <source>
        <dbReference type="ARBA" id="ARBA00013165"/>
    </source>
</evidence>
<feature type="domain" description="Methionyl/Valyl/Leucyl/Isoleucyl-tRNA synthetase anticodon-binding" evidence="10">
    <location>
        <begin position="700"/>
        <end position="859"/>
    </location>
</feature>
<feature type="domain" description="Aminoacyl-tRNA synthetase class Ia" evidence="9">
    <location>
        <begin position="159"/>
        <end position="656"/>
    </location>
</feature>
<dbReference type="PANTHER" id="PTHR42765:SF1">
    <property type="entry name" value="ISOLEUCINE--TRNA LIGASE, MITOCHONDRIAL"/>
    <property type="match status" value="1"/>
</dbReference>